<dbReference type="Gene3D" id="1.10.10.10">
    <property type="entry name" value="Winged helix-like DNA-binding domain superfamily/Winged helix DNA-binding domain"/>
    <property type="match status" value="1"/>
</dbReference>
<accession>A0ABS9IDT9</accession>
<feature type="non-terminal residue" evidence="1">
    <location>
        <position position="141"/>
    </location>
</feature>
<evidence type="ECO:0000313" key="2">
    <source>
        <dbReference type="Proteomes" id="UP001162905"/>
    </source>
</evidence>
<protein>
    <submittedName>
        <fullName evidence="1">Rrf2 family transcriptional regulator</fullName>
    </submittedName>
</protein>
<dbReference type="InterPro" id="IPR000944">
    <property type="entry name" value="Tscrpt_reg_Rrf2"/>
</dbReference>
<name>A0ABS9IDT9_9PSED</name>
<keyword evidence="2" id="KW-1185">Reference proteome</keyword>
<dbReference type="Pfam" id="PF02082">
    <property type="entry name" value="Rrf2"/>
    <property type="match status" value="1"/>
</dbReference>
<comment type="caution">
    <text evidence="1">The sequence shown here is derived from an EMBL/GenBank/DDBJ whole genome shotgun (WGS) entry which is preliminary data.</text>
</comment>
<dbReference type="PROSITE" id="PS51197">
    <property type="entry name" value="HTH_RRF2_2"/>
    <property type="match status" value="1"/>
</dbReference>
<dbReference type="Proteomes" id="UP001162905">
    <property type="component" value="Unassembled WGS sequence"/>
</dbReference>
<proteinExistence type="predicted"/>
<dbReference type="PANTHER" id="PTHR33221:SF15">
    <property type="entry name" value="HTH-TYPE TRANSCRIPTIONAL REGULATOR YWGB-RELATED"/>
    <property type="match status" value="1"/>
</dbReference>
<dbReference type="RefSeq" id="WP_237255146.1">
    <property type="nucleotide sequence ID" value="NZ_JAKJXH010000137.1"/>
</dbReference>
<dbReference type="EMBL" id="JAKJXH010000137">
    <property type="protein sequence ID" value="MCF7545888.1"/>
    <property type="molecule type" value="Genomic_DNA"/>
</dbReference>
<organism evidence="1 2">
    <name type="scientific">Pseudomonas petrae</name>
    <dbReference type="NCBI Taxonomy" id="2912190"/>
    <lineage>
        <taxon>Bacteria</taxon>
        <taxon>Pseudomonadati</taxon>
        <taxon>Pseudomonadota</taxon>
        <taxon>Gammaproteobacteria</taxon>
        <taxon>Pseudomonadales</taxon>
        <taxon>Pseudomonadaceae</taxon>
        <taxon>Pseudomonas</taxon>
    </lineage>
</organism>
<reference evidence="1" key="1">
    <citation type="submission" date="2022-01" db="EMBL/GenBank/DDBJ databases">
        <title>Pseudomonas sp. nov. isolated from Antarctic regolith.</title>
        <authorList>
            <person name="Novakova D."/>
            <person name="Sedlar K."/>
        </authorList>
    </citation>
    <scope>NUCLEOTIDE SEQUENCE</scope>
    <source>
        <strain evidence="1">P2647</strain>
    </source>
</reference>
<evidence type="ECO:0000313" key="1">
    <source>
        <dbReference type="EMBL" id="MCF7545888.1"/>
    </source>
</evidence>
<gene>
    <name evidence="1" type="ORF">L4G47_27285</name>
</gene>
<dbReference type="SUPFAM" id="SSF46785">
    <property type="entry name" value="Winged helix' DNA-binding domain"/>
    <property type="match status" value="1"/>
</dbReference>
<dbReference type="PANTHER" id="PTHR33221">
    <property type="entry name" value="WINGED HELIX-TURN-HELIX TRANSCRIPTIONAL REGULATOR, RRF2 FAMILY"/>
    <property type="match status" value="1"/>
</dbReference>
<sequence>MVDLRFSSALQSLLSIAYAHHEGLKVISSAQLASGLNANPSFVRKLMAPLAEAGLVTGVHGKLGGLRLTRPTADITLADIYLAVSPDKKMFAARNDIEHCCMVTSNIDRLLADVSERAHVALLGSLQSRTLQQCLDDYVLE</sequence>
<dbReference type="InterPro" id="IPR036388">
    <property type="entry name" value="WH-like_DNA-bd_sf"/>
</dbReference>
<dbReference type="InterPro" id="IPR036390">
    <property type="entry name" value="WH_DNA-bd_sf"/>
</dbReference>